<evidence type="ECO:0000256" key="2">
    <source>
        <dbReference type="SAM" id="SignalP"/>
    </source>
</evidence>
<gene>
    <name evidence="3" type="ORF">LVIROSA_LOCUS21464</name>
</gene>
<dbReference type="PANTHER" id="PTHR37389">
    <property type="entry name" value="NODULIN-24"/>
    <property type="match status" value="1"/>
</dbReference>
<proteinExistence type="predicted"/>
<name>A0AAU9N3T3_9ASTR</name>
<dbReference type="PANTHER" id="PTHR37389:SF41">
    <property type="entry name" value="GLYCINE-RICH PROTEIN 3 SHORT ISOFORM-LIKE"/>
    <property type="match status" value="1"/>
</dbReference>
<evidence type="ECO:0000313" key="3">
    <source>
        <dbReference type="EMBL" id="CAH1434993.1"/>
    </source>
</evidence>
<feature type="chain" id="PRO_5043392630" description="Glycine-rich protein" evidence="2">
    <location>
        <begin position="26"/>
        <end position="120"/>
    </location>
</feature>
<dbReference type="Pfam" id="PF07172">
    <property type="entry name" value="GRP"/>
    <property type="match status" value="1"/>
</dbReference>
<feature type="compositionally biased region" description="Gly residues" evidence="1">
    <location>
        <begin position="46"/>
        <end position="69"/>
    </location>
</feature>
<evidence type="ECO:0008006" key="5">
    <source>
        <dbReference type="Google" id="ProtNLM"/>
    </source>
</evidence>
<feature type="region of interest" description="Disordered" evidence="1">
    <location>
        <begin position="30"/>
        <end position="89"/>
    </location>
</feature>
<feature type="signal peptide" evidence="2">
    <location>
        <begin position="1"/>
        <end position="25"/>
    </location>
</feature>
<dbReference type="Proteomes" id="UP001157418">
    <property type="component" value="Unassembled WGS sequence"/>
</dbReference>
<dbReference type="AlphaFoldDB" id="A0AAU9N3T3"/>
<comment type="caution">
    <text evidence="3">The sequence shown here is derived from an EMBL/GenBank/DDBJ whole genome shotgun (WGS) entry which is preliminary data.</text>
</comment>
<organism evidence="3 4">
    <name type="scientific">Lactuca virosa</name>
    <dbReference type="NCBI Taxonomy" id="75947"/>
    <lineage>
        <taxon>Eukaryota</taxon>
        <taxon>Viridiplantae</taxon>
        <taxon>Streptophyta</taxon>
        <taxon>Embryophyta</taxon>
        <taxon>Tracheophyta</taxon>
        <taxon>Spermatophyta</taxon>
        <taxon>Magnoliopsida</taxon>
        <taxon>eudicotyledons</taxon>
        <taxon>Gunneridae</taxon>
        <taxon>Pentapetalae</taxon>
        <taxon>asterids</taxon>
        <taxon>campanulids</taxon>
        <taxon>Asterales</taxon>
        <taxon>Asteraceae</taxon>
        <taxon>Cichorioideae</taxon>
        <taxon>Cichorieae</taxon>
        <taxon>Lactucinae</taxon>
        <taxon>Lactuca</taxon>
    </lineage>
</organism>
<evidence type="ECO:0000313" key="4">
    <source>
        <dbReference type="Proteomes" id="UP001157418"/>
    </source>
</evidence>
<accession>A0AAU9N3T3</accession>
<keyword evidence="4" id="KW-1185">Reference proteome</keyword>
<evidence type="ECO:0000256" key="1">
    <source>
        <dbReference type="SAM" id="MobiDB-lite"/>
    </source>
</evidence>
<keyword evidence="2" id="KW-0732">Signal</keyword>
<dbReference type="EMBL" id="CAKMRJ010004158">
    <property type="protein sequence ID" value="CAH1434993.1"/>
    <property type="molecule type" value="Genomic_DNA"/>
</dbReference>
<protein>
    <recommendedName>
        <fullName evidence="5">Glycine-rich protein</fullName>
    </recommendedName>
</protein>
<reference evidence="3 4" key="1">
    <citation type="submission" date="2022-01" db="EMBL/GenBank/DDBJ databases">
        <authorList>
            <person name="Xiong W."/>
            <person name="Schranz E."/>
        </authorList>
    </citation>
    <scope>NUCLEOTIDE SEQUENCE [LARGE SCALE GENOMIC DNA]</scope>
</reference>
<sequence>MATRAFLLLALAFAVVLLITSEVAAAKDLAENTDSQINDSGHSRYSGGGGHGGGGYKGGRGGRNNGGGHGGHDNDGGRGGHNNGGGSKGCRHGCCGRRGYKGCKCCSTFEEAVAYKQTQN</sequence>
<feature type="compositionally biased region" description="Gly residues" evidence="1">
    <location>
        <begin position="79"/>
        <end position="88"/>
    </location>
</feature>
<dbReference type="InterPro" id="IPR010800">
    <property type="entry name" value="GRP"/>
</dbReference>